<organism evidence="2 3">
    <name type="scientific">Cladorrhinum samala</name>
    <dbReference type="NCBI Taxonomy" id="585594"/>
    <lineage>
        <taxon>Eukaryota</taxon>
        <taxon>Fungi</taxon>
        <taxon>Dikarya</taxon>
        <taxon>Ascomycota</taxon>
        <taxon>Pezizomycotina</taxon>
        <taxon>Sordariomycetes</taxon>
        <taxon>Sordariomycetidae</taxon>
        <taxon>Sordariales</taxon>
        <taxon>Podosporaceae</taxon>
        <taxon>Cladorrhinum</taxon>
    </lineage>
</organism>
<keyword evidence="3" id="KW-1185">Reference proteome</keyword>
<comment type="caution">
    <text evidence="2">The sequence shown here is derived from an EMBL/GenBank/DDBJ whole genome shotgun (WGS) entry which is preliminary data.</text>
</comment>
<feature type="region of interest" description="Disordered" evidence="1">
    <location>
        <begin position="117"/>
        <end position="139"/>
    </location>
</feature>
<feature type="region of interest" description="Disordered" evidence="1">
    <location>
        <begin position="1"/>
        <end position="105"/>
    </location>
</feature>
<sequence>MPYSSDEENRGRRHPDDRNDRHRTGREQSRLHDHRDHRADLESTDSDSGSSVRSWPGNRHNERAIKRHPHDNYHRHYHHHHQHPRSARSRSPSWSPKPTERGRPEFRRDDQIAHLHPRHSHSVQPSKHHDQRHHHIRSRARSLAAAQDRLGIRGRLAEKAVGTAAQVAFRLRNAEGSWVGTRGLKVVGATVATTAIDAVFDRHPKEHALRHIAISMVEGAVMDVFATSSPLGSRGSRKS</sequence>
<accession>A0AAV9HBV5</accession>
<feature type="compositionally biased region" description="Basic residues" evidence="1">
    <location>
        <begin position="75"/>
        <end position="88"/>
    </location>
</feature>
<protein>
    <submittedName>
        <fullName evidence="2">Uncharacterized protein</fullName>
    </submittedName>
</protein>
<reference evidence="2" key="1">
    <citation type="journal article" date="2023" name="Mol. Phylogenet. Evol.">
        <title>Genome-scale phylogeny and comparative genomics of the fungal order Sordariales.</title>
        <authorList>
            <person name="Hensen N."/>
            <person name="Bonometti L."/>
            <person name="Westerberg I."/>
            <person name="Brannstrom I.O."/>
            <person name="Guillou S."/>
            <person name="Cros-Aarteil S."/>
            <person name="Calhoun S."/>
            <person name="Haridas S."/>
            <person name="Kuo A."/>
            <person name="Mondo S."/>
            <person name="Pangilinan J."/>
            <person name="Riley R."/>
            <person name="LaButti K."/>
            <person name="Andreopoulos B."/>
            <person name="Lipzen A."/>
            <person name="Chen C."/>
            <person name="Yan M."/>
            <person name="Daum C."/>
            <person name="Ng V."/>
            <person name="Clum A."/>
            <person name="Steindorff A."/>
            <person name="Ohm R.A."/>
            <person name="Martin F."/>
            <person name="Silar P."/>
            <person name="Natvig D.O."/>
            <person name="Lalanne C."/>
            <person name="Gautier V."/>
            <person name="Ament-Velasquez S.L."/>
            <person name="Kruys A."/>
            <person name="Hutchinson M.I."/>
            <person name="Powell A.J."/>
            <person name="Barry K."/>
            <person name="Miller A.N."/>
            <person name="Grigoriev I.V."/>
            <person name="Debuchy R."/>
            <person name="Gladieux P."/>
            <person name="Hiltunen Thoren M."/>
            <person name="Johannesson H."/>
        </authorList>
    </citation>
    <scope>NUCLEOTIDE SEQUENCE</scope>
    <source>
        <strain evidence="2">PSN324</strain>
    </source>
</reference>
<dbReference type="EMBL" id="MU865077">
    <property type="protein sequence ID" value="KAK4458246.1"/>
    <property type="molecule type" value="Genomic_DNA"/>
</dbReference>
<feature type="compositionally biased region" description="Basic and acidic residues" evidence="1">
    <location>
        <begin position="7"/>
        <end position="41"/>
    </location>
</feature>
<dbReference type="AlphaFoldDB" id="A0AAV9HBV5"/>
<evidence type="ECO:0000313" key="3">
    <source>
        <dbReference type="Proteomes" id="UP001321749"/>
    </source>
</evidence>
<dbReference type="Proteomes" id="UP001321749">
    <property type="component" value="Unassembled WGS sequence"/>
</dbReference>
<gene>
    <name evidence="2" type="ORF">QBC42DRAFT_315630</name>
</gene>
<reference evidence="2" key="2">
    <citation type="submission" date="2023-06" db="EMBL/GenBank/DDBJ databases">
        <authorList>
            <consortium name="Lawrence Berkeley National Laboratory"/>
            <person name="Mondo S.J."/>
            <person name="Hensen N."/>
            <person name="Bonometti L."/>
            <person name="Westerberg I."/>
            <person name="Brannstrom I.O."/>
            <person name="Guillou S."/>
            <person name="Cros-Aarteil S."/>
            <person name="Calhoun S."/>
            <person name="Haridas S."/>
            <person name="Kuo A."/>
            <person name="Pangilinan J."/>
            <person name="Riley R."/>
            <person name="Labutti K."/>
            <person name="Andreopoulos B."/>
            <person name="Lipzen A."/>
            <person name="Chen C."/>
            <person name="Yanf M."/>
            <person name="Daum C."/>
            <person name="Ng V."/>
            <person name="Clum A."/>
            <person name="Steindorff A."/>
            <person name="Ohm R."/>
            <person name="Martin F."/>
            <person name="Silar P."/>
            <person name="Natvig D."/>
            <person name="Lalanne C."/>
            <person name="Gautier V."/>
            <person name="Ament-Velasquez S.L."/>
            <person name="Kruys A."/>
            <person name="Hutchinson M.I."/>
            <person name="Powell A.J."/>
            <person name="Barry K."/>
            <person name="Miller A.N."/>
            <person name="Grigoriev I.V."/>
            <person name="Debuchy R."/>
            <person name="Gladieux P."/>
            <person name="Thoren M.H."/>
            <person name="Johannesson H."/>
        </authorList>
    </citation>
    <scope>NUCLEOTIDE SEQUENCE</scope>
    <source>
        <strain evidence="2">PSN324</strain>
    </source>
</reference>
<feature type="compositionally biased region" description="Basic and acidic residues" evidence="1">
    <location>
        <begin position="59"/>
        <end position="74"/>
    </location>
</feature>
<name>A0AAV9HBV5_9PEZI</name>
<evidence type="ECO:0000256" key="1">
    <source>
        <dbReference type="SAM" id="MobiDB-lite"/>
    </source>
</evidence>
<feature type="compositionally biased region" description="Basic residues" evidence="1">
    <location>
        <begin position="129"/>
        <end position="139"/>
    </location>
</feature>
<evidence type="ECO:0000313" key="2">
    <source>
        <dbReference type="EMBL" id="KAK4458246.1"/>
    </source>
</evidence>
<proteinExistence type="predicted"/>